<dbReference type="GO" id="GO:0004312">
    <property type="term" value="F:fatty acid synthase activity"/>
    <property type="evidence" value="ECO:0007669"/>
    <property type="project" value="TreeGrafter"/>
</dbReference>
<dbReference type="PANTHER" id="PTHR43775">
    <property type="entry name" value="FATTY ACID SYNTHASE"/>
    <property type="match status" value="1"/>
</dbReference>
<dbReference type="CDD" id="cd08954">
    <property type="entry name" value="KR_1_FAS_SDR_x"/>
    <property type="match status" value="1"/>
</dbReference>
<dbReference type="CDD" id="cd00833">
    <property type="entry name" value="PKS"/>
    <property type="match status" value="1"/>
</dbReference>
<dbReference type="Pfam" id="PF16197">
    <property type="entry name" value="KAsynt_C_assoc"/>
    <property type="match status" value="1"/>
</dbReference>
<dbReference type="SUPFAM" id="SSF51735">
    <property type="entry name" value="NAD(P)-binding Rossmann-fold domains"/>
    <property type="match status" value="2"/>
</dbReference>
<evidence type="ECO:0000256" key="4">
    <source>
        <dbReference type="ARBA" id="ARBA00022857"/>
    </source>
</evidence>
<dbReference type="InterPro" id="IPR049900">
    <property type="entry name" value="PKS_mFAS_DH"/>
</dbReference>
<dbReference type="GO" id="GO:0006633">
    <property type="term" value="P:fatty acid biosynthetic process"/>
    <property type="evidence" value="ECO:0007669"/>
    <property type="project" value="InterPro"/>
</dbReference>
<sequence>MSKIKEIGDDVVISGVSGRFPNSRNMHEFAENLYNKIDMVDEEEKRWKHVNPECPKRMGKIDDIEKFDASFFGVSYRQARTMDPQCRMMLEHAYEAVIDSGMCPKQLRGTKTGVFIGMSYNESEKKWIYENISKEGLGITGSAKALVANRVSFVLGTTGPSFVLDTACSSSMYALDIAYKMISSGECDAAIVGGTNLCLHPHLSYQFVKLGVVSKDGYCRPFDKDASGFTRAETNCVLFLQRRIDAKRVYATVLHSKTNCDGFKEEGINFPSSKRQAQLLTEFYDEVGIPPNDPEIGYFEAHCTGTKVGDAEECKAIDEVMCKNRKGPLLIGSVKSNMGHSEPGSGVCSISKVILTFENGKIPPNINLKTVKPEITGVIEGRMKIVTETQDLLQPFIPVNSSGFGGANCHVLLQINPKTKVNKGIPNDRIPRLIFWSGRTEEAVNEILDSVTTQPLDAEYIALLHSSQAESVISNLYKGYAVYIQDNDNNINAACVTREVQHFNGHKRPMVWIYSGMGSQWCAMGAALMKIPIFANAIETCHNVLLTRGLNLKDIITSADPSTFDNILHSFIGIAAIQVGLTDVLKAVGLEPDYIVGHSLGELGCAYADNCCTAEEMILSAYSRGMVSLETKVVFGSMAAVGLGYNQLKNILPDGVEIACHNSFESSTISGPAENVAKFVAELKSQGIFAKEVNCSNIPYHSSYISEMGPNLLARLQKIHKPMKRSSKWISSSIPQSEWHLDKAKYTSAEYQTNNVLNPVLFEEAINHLPKNAVCIEIAPYGLLQAILKRSLSDSVHVSLTKKGDVNNDQFMLSALGKIYCNGYDMDISNLFPKIHFPVSRGTKMISPYIKWDHSEDHYVMRFEDCSEGKSAERKVPISLNDVEYEYIQGHCIDGRCLFPATGYIFLAWETFAMTKGKMYFDMNVEFEDLKFLRATSLTKDYDVELTIVIQPGTGKFEISEGSSTIVTGNIKQVESPKLKEFQKSSKLNVLKSRDFYKELRLRGYHYSDIFQSVIEGSFNGSYGKIKWDSNWIAFLDCLLQLKIIGKDTRSLVLPTAIQKVTIHTSKHLEELKNFADESEAYFNAFINEDLNIIQCGGVEIVNLQSSSVGRRKPLGVPVLNSYEFVPYECTNLMNRSNAARIISQLLIENLQITKVKAVEIDSTEGVETILSDIKNALMDMPLITCEMTFLSSRTIEDLNDIIVADEKIAMHKDCTIIITSNEVKDEHLESLIDSGYLLVRNLKNLQNISKCCIKISSIKTDNEIFTLFLHKKKNEETKPTAIVVSNNDTTFKWINVAKSLIKSTPLIIVAENEMTSGIIGLVNCLRKEIDGKLVRCLFIDDLTAPTFEMNNEFYQKQINLNLAINVYRNGRWGSYRHLPLIYDIEEKSTKEHCFANALVKSDLSSLKWLQGPLNIKDDGIVKVHYAPLNFKDVMLATGKISAEIFVNTRLDLECVLGFEYSGISKNGKRVMGLIPSGALSTFIKLDPVLTWECPKEWSLAEAATIPCVYSTVYYAFFIKSQIQKGKSILIHAGSGGIGLAAIRIAFAYGLEVFTTVSTEEKKNFLLNEFPQLKRDNIGNSRDTSFEEMIAVRTKGKGVDYVLNSLAEEKLHASIRCLGKSGKFLEIGKFDMEKDTKIGMSYFLKELSFHSIMLDQIFYASTDAKLRLRSFLDLDIKNGIIKPFKTNIFQANQIEQVFRYLASGKHMGKVILQIRKNENDIDTLPIIALPRVYCNPEHSYIIPGGLGGFGLELADWLILRGCKKLILSSSRGITKPYQAYRIKIWESYGVKVVINTSDISSKSGCEKLIQEALKYGAVGGIFNLAAQLRDSIFENQDPIKFVECMGPKAFATKYLDELSRTLCPELKYFVVFSSVACGLGNAGQTNYGMANSVMERIMEQRNKLGLPAKAIQWGAVGEVGLVADLLEDKLDMEIGGTLQQRISSCLEELDGLISVKNPIVSSMVVAEKQFSSTKSSNVLEVILNIMGIRDAKSISMETTFAELGMDSLMTVEIQQTLEREHNFVISTQDLRSLTLTKLIENVGSKGATISKENDELMNGMNMLIRNLGNEKDSQELLMELSNDKKVNRLTIFIPGIEGVGGDIWNQMANKIDGVSLIIQHKNIEDTSSFNSFVNEIFFKSFDTIKNFKEIHLIGFSFGSLIALKLASILENHDKTIKLTLIDGSPLFLTKLMKNFLGTHKFEDIIETLVLKCIVEKIIPNEASKVAHIIQSKLLLDEKVTNLLKEFEGLRIYSQKYAIEIVNAIVKRLRLIHNLNIDEFKTFRNIKLKLIRPQKSSLKNIEDDYGLKIFSNETIDIKFVSGDHLTMLDTEEFKNILKDNN</sequence>
<dbReference type="Gene3D" id="3.30.70.3290">
    <property type="match status" value="1"/>
</dbReference>
<keyword evidence="5" id="KW-0511">Multifunctional enzyme</keyword>
<dbReference type="InterPro" id="IPR020841">
    <property type="entry name" value="PKS_Beta-ketoAc_synthase_dom"/>
</dbReference>
<dbReference type="Gene3D" id="3.40.366.10">
    <property type="entry name" value="Malonyl-Coenzyme A Acyl Carrier Protein, domain 2"/>
    <property type="match status" value="1"/>
</dbReference>
<dbReference type="InterPro" id="IPR036736">
    <property type="entry name" value="ACP-like_sf"/>
</dbReference>
<dbReference type="InterPro" id="IPR049391">
    <property type="entry name" value="FAS_pseudo-KR"/>
</dbReference>
<dbReference type="SUPFAM" id="SSF52151">
    <property type="entry name" value="FabD/lysophospholipase-like"/>
    <property type="match status" value="1"/>
</dbReference>
<dbReference type="Gene3D" id="3.10.129.110">
    <property type="entry name" value="Polyketide synthase dehydratase"/>
    <property type="match status" value="1"/>
</dbReference>
<dbReference type="InterPro" id="IPR014043">
    <property type="entry name" value="Acyl_transferase_dom"/>
</dbReference>
<evidence type="ECO:0000259" key="8">
    <source>
        <dbReference type="PROSITE" id="PS52004"/>
    </source>
</evidence>
<evidence type="ECO:0000259" key="9">
    <source>
        <dbReference type="PROSITE" id="PS52019"/>
    </source>
</evidence>
<dbReference type="SMART" id="SM00823">
    <property type="entry name" value="PKS_PP"/>
    <property type="match status" value="1"/>
</dbReference>
<evidence type="ECO:0000256" key="6">
    <source>
        <dbReference type="PROSITE-ProRule" id="PRU01363"/>
    </source>
</evidence>
<evidence type="ECO:0000256" key="2">
    <source>
        <dbReference type="ARBA" id="ARBA00022553"/>
    </source>
</evidence>
<dbReference type="PROSITE" id="PS50075">
    <property type="entry name" value="CARRIER"/>
    <property type="match status" value="1"/>
</dbReference>
<feature type="active site" description="Proton acceptor; for dehydratase activity" evidence="6">
    <location>
        <position position="891"/>
    </location>
</feature>
<dbReference type="SUPFAM" id="SSF53474">
    <property type="entry name" value="alpha/beta-Hydrolases"/>
    <property type="match status" value="1"/>
</dbReference>
<dbReference type="PROSITE" id="PS52019">
    <property type="entry name" value="PKS_MFAS_DH"/>
    <property type="match status" value="1"/>
</dbReference>
<name>A0A9J6CD15_POLVA</name>
<keyword evidence="2" id="KW-0597">Phosphoprotein</keyword>
<dbReference type="InterPro" id="IPR036291">
    <property type="entry name" value="NAD(P)-bd_dom_sf"/>
</dbReference>
<dbReference type="Gene3D" id="1.10.1200.10">
    <property type="entry name" value="ACP-like"/>
    <property type="match status" value="1"/>
</dbReference>
<keyword evidence="3" id="KW-0808">Transferase</keyword>
<dbReference type="SMART" id="SM00829">
    <property type="entry name" value="PKS_ER"/>
    <property type="match status" value="1"/>
</dbReference>
<dbReference type="Pfam" id="PF08659">
    <property type="entry name" value="KR"/>
    <property type="match status" value="1"/>
</dbReference>
<dbReference type="Pfam" id="PF00698">
    <property type="entry name" value="Acyl_transf_1"/>
    <property type="match status" value="1"/>
</dbReference>
<dbReference type="SUPFAM" id="SSF55048">
    <property type="entry name" value="Probable ACP-binding domain of malonyl-CoA ACP transacylase"/>
    <property type="match status" value="1"/>
</dbReference>
<dbReference type="InterPro" id="IPR020843">
    <property type="entry name" value="ER"/>
</dbReference>
<dbReference type="SUPFAM" id="SSF50129">
    <property type="entry name" value="GroES-like"/>
    <property type="match status" value="1"/>
</dbReference>
<dbReference type="InterPro" id="IPR011032">
    <property type="entry name" value="GroES-like_sf"/>
</dbReference>
<dbReference type="InterPro" id="IPR013149">
    <property type="entry name" value="ADH-like_C"/>
</dbReference>
<evidence type="ECO:0000259" key="7">
    <source>
        <dbReference type="PROSITE" id="PS50075"/>
    </source>
</evidence>
<protein>
    <submittedName>
        <fullName evidence="10">Uncharacterized protein</fullName>
    </submittedName>
</protein>
<dbReference type="GO" id="GO:0016491">
    <property type="term" value="F:oxidoreductase activity"/>
    <property type="evidence" value="ECO:0007669"/>
    <property type="project" value="InterPro"/>
</dbReference>
<keyword evidence="11" id="KW-1185">Reference proteome</keyword>
<dbReference type="FunFam" id="3.40.50.720:FF:000209">
    <property type="entry name" value="Polyketide synthase Pks12"/>
    <property type="match status" value="1"/>
</dbReference>
<dbReference type="InterPro" id="IPR018201">
    <property type="entry name" value="Ketoacyl_synth_AS"/>
</dbReference>
<dbReference type="SMART" id="SM00825">
    <property type="entry name" value="PKS_KS"/>
    <property type="match status" value="1"/>
</dbReference>
<dbReference type="InterPro" id="IPR050091">
    <property type="entry name" value="PKS_NRPS_Biosynth_Enz"/>
</dbReference>
<dbReference type="Pfam" id="PF02801">
    <property type="entry name" value="Ketoacyl-synt_C"/>
    <property type="match status" value="1"/>
</dbReference>
<dbReference type="Gene3D" id="3.40.47.10">
    <property type="match status" value="1"/>
</dbReference>
<dbReference type="Proteomes" id="UP001107558">
    <property type="component" value="Chromosome 1"/>
</dbReference>
<dbReference type="Pfam" id="PF00107">
    <property type="entry name" value="ADH_zinc_N"/>
    <property type="match status" value="1"/>
</dbReference>
<dbReference type="InterPro" id="IPR009081">
    <property type="entry name" value="PP-bd_ACP"/>
</dbReference>
<evidence type="ECO:0000313" key="10">
    <source>
        <dbReference type="EMBL" id="KAG5679946.1"/>
    </source>
</evidence>
<feature type="domain" description="Carrier" evidence="7">
    <location>
        <begin position="1972"/>
        <end position="2060"/>
    </location>
</feature>
<dbReference type="Pfam" id="PF21149">
    <property type="entry name" value="FAS_pseudo-KR"/>
    <property type="match status" value="1"/>
</dbReference>
<dbReference type="GO" id="GO:0031177">
    <property type="term" value="F:phosphopantetheine binding"/>
    <property type="evidence" value="ECO:0007669"/>
    <property type="project" value="InterPro"/>
</dbReference>
<feature type="active site" description="Proton donor; for dehydratase activity" evidence="6">
    <location>
        <position position="1037"/>
    </location>
</feature>
<dbReference type="InterPro" id="IPR016036">
    <property type="entry name" value="Malonyl_transacylase_ACP-bd"/>
</dbReference>
<dbReference type="SMART" id="SM00822">
    <property type="entry name" value="PKS_KR"/>
    <property type="match status" value="1"/>
</dbReference>
<feature type="region of interest" description="N-terminal hotdog fold" evidence="6">
    <location>
        <begin position="858"/>
        <end position="978"/>
    </location>
</feature>
<dbReference type="InterPro" id="IPR016039">
    <property type="entry name" value="Thiolase-like"/>
</dbReference>
<feature type="domain" description="PKS/mFAS DH" evidence="9">
    <location>
        <begin position="858"/>
        <end position="1118"/>
    </location>
</feature>
<evidence type="ECO:0000256" key="3">
    <source>
        <dbReference type="ARBA" id="ARBA00022679"/>
    </source>
</evidence>
<dbReference type="PANTHER" id="PTHR43775:SF23">
    <property type="entry name" value="FATTY ACID SYNTHASE 3"/>
    <property type="match status" value="1"/>
</dbReference>
<dbReference type="InterPro" id="IPR042104">
    <property type="entry name" value="PKS_dehydratase_sf"/>
</dbReference>
<evidence type="ECO:0000256" key="1">
    <source>
        <dbReference type="ARBA" id="ARBA00022450"/>
    </source>
</evidence>
<comment type="caution">
    <text evidence="10">The sequence shown here is derived from an EMBL/GenBank/DDBJ whole genome shotgun (WGS) entry which is preliminary data.</text>
</comment>
<dbReference type="InterPro" id="IPR032821">
    <property type="entry name" value="PKS_assoc"/>
</dbReference>
<dbReference type="SMART" id="SM00827">
    <property type="entry name" value="PKS_AT"/>
    <property type="match status" value="1"/>
</dbReference>
<evidence type="ECO:0000256" key="5">
    <source>
        <dbReference type="ARBA" id="ARBA00023268"/>
    </source>
</evidence>
<keyword evidence="4" id="KW-0521">NADP</keyword>
<dbReference type="SUPFAM" id="SSF53901">
    <property type="entry name" value="Thiolase-like"/>
    <property type="match status" value="1"/>
</dbReference>
<dbReference type="Pfam" id="PF00550">
    <property type="entry name" value="PP-binding"/>
    <property type="match status" value="1"/>
</dbReference>
<accession>A0A9J6CD15</accession>
<proteinExistence type="predicted"/>
<keyword evidence="1" id="KW-0596">Phosphopantetheine</keyword>
<dbReference type="GO" id="GO:0004315">
    <property type="term" value="F:3-oxoacyl-[acyl-carrier-protein] synthase activity"/>
    <property type="evidence" value="ECO:0007669"/>
    <property type="project" value="InterPro"/>
</dbReference>
<dbReference type="CDD" id="cd05195">
    <property type="entry name" value="enoyl_red"/>
    <property type="match status" value="1"/>
</dbReference>
<reference evidence="10" key="1">
    <citation type="submission" date="2021-03" db="EMBL/GenBank/DDBJ databases">
        <title>Chromosome level genome of the anhydrobiotic midge Polypedilum vanderplanki.</title>
        <authorList>
            <person name="Yoshida Y."/>
            <person name="Kikawada T."/>
            <person name="Gusev O."/>
        </authorList>
    </citation>
    <scope>NUCLEOTIDE SEQUENCE</scope>
    <source>
        <strain evidence="10">NIAS01</strain>
        <tissue evidence="10">Whole body or cell culture</tissue>
    </source>
</reference>
<feature type="region of interest" description="C-terminal hotdog fold" evidence="6">
    <location>
        <begin position="988"/>
        <end position="1118"/>
    </location>
</feature>
<dbReference type="PROSITE" id="PS00606">
    <property type="entry name" value="KS3_1"/>
    <property type="match status" value="1"/>
</dbReference>
<dbReference type="PROSITE" id="PS52004">
    <property type="entry name" value="KS3_2"/>
    <property type="match status" value="1"/>
</dbReference>
<feature type="domain" description="Ketosynthase family 3 (KS3)" evidence="8">
    <location>
        <begin position="8"/>
        <end position="415"/>
    </location>
</feature>
<dbReference type="OrthoDB" id="329835at2759"/>
<dbReference type="InterPro" id="IPR020806">
    <property type="entry name" value="PKS_PP-bd"/>
</dbReference>
<evidence type="ECO:0000313" key="11">
    <source>
        <dbReference type="Proteomes" id="UP001107558"/>
    </source>
</evidence>
<dbReference type="InterPro" id="IPR014030">
    <property type="entry name" value="Ketoacyl_synth_N"/>
</dbReference>
<dbReference type="InterPro" id="IPR029058">
    <property type="entry name" value="AB_hydrolase_fold"/>
</dbReference>
<dbReference type="EMBL" id="JADBJN010000001">
    <property type="protein sequence ID" value="KAG5679946.1"/>
    <property type="molecule type" value="Genomic_DNA"/>
</dbReference>
<dbReference type="InterPro" id="IPR057326">
    <property type="entry name" value="KR_dom"/>
</dbReference>
<gene>
    <name evidence="10" type="ORF">PVAND_009481</name>
</gene>
<dbReference type="Gene3D" id="3.40.50.1820">
    <property type="entry name" value="alpha/beta hydrolase"/>
    <property type="match status" value="1"/>
</dbReference>
<dbReference type="Pfam" id="PF00109">
    <property type="entry name" value="ketoacyl-synt"/>
    <property type="match status" value="1"/>
</dbReference>
<dbReference type="SUPFAM" id="SSF47336">
    <property type="entry name" value="ACP-like"/>
    <property type="match status" value="1"/>
</dbReference>
<dbReference type="Gene3D" id="3.40.50.720">
    <property type="entry name" value="NAD(P)-binding Rossmann-like Domain"/>
    <property type="match status" value="1"/>
</dbReference>
<dbReference type="Gene3D" id="3.90.180.10">
    <property type="entry name" value="Medium-chain alcohol dehydrogenases, catalytic domain"/>
    <property type="match status" value="1"/>
</dbReference>
<dbReference type="InterPro" id="IPR013968">
    <property type="entry name" value="PKS_KR"/>
</dbReference>
<dbReference type="InterPro" id="IPR001227">
    <property type="entry name" value="Ac_transferase_dom_sf"/>
</dbReference>
<dbReference type="InterPro" id="IPR014031">
    <property type="entry name" value="Ketoacyl_synth_C"/>
</dbReference>
<organism evidence="10 11">
    <name type="scientific">Polypedilum vanderplanki</name>
    <name type="common">Sleeping chironomid midge</name>
    <dbReference type="NCBI Taxonomy" id="319348"/>
    <lineage>
        <taxon>Eukaryota</taxon>
        <taxon>Metazoa</taxon>
        <taxon>Ecdysozoa</taxon>
        <taxon>Arthropoda</taxon>
        <taxon>Hexapoda</taxon>
        <taxon>Insecta</taxon>
        <taxon>Pterygota</taxon>
        <taxon>Neoptera</taxon>
        <taxon>Endopterygota</taxon>
        <taxon>Diptera</taxon>
        <taxon>Nematocera</taxon>
        <taxon>Chironomoidea</taxon>
        <taxon>Chironomidae</taxon>
        <taxon>Chironominae</taxon>
        <taxon>Polypedilum</taxon>
        <taxon>Polypedilum</taxon>
    </lineage>
</organism>
<dbReference type="InterPro" id="IPR016035">
    <property type="entry name" value="Acyl_Trfase/lysoPLipase"/>
</dbReference>